<protein>
    <recommendedName>
        <fullName evidence="1">DUF6457 domain-containing protein</fullName>
    </recommendedName>
</protein>
<gene>
    <name evidence="2" type="ORF">GCM10025778_30180</name>
</gene>
<organism evidence="2 3">
    <name type="scientific">Paeniglutamicibacter antarcticus</name>
    <dbReference type="NCBI Taxonomy" id="494023"/>
    <lineage>
        <taxon>Bacteria</taxon>
        <taxon>Bacillati</taxon>
        <taxon>Actinomycetota</taxon>
        <taxon>Actinomycetes</taxon>
        <taxon>Micrococcales</taxon>
        <taxon>Micrococcaceae</taxon>
        <taxon>Paeniglutamicibacter</taxon>
    </lineage>
</organism>
<dbReference type="Pfam" id="PF20058">
    <property type="entry name" value="DUF6457"/>
    <property type="match status" value="1"/>
</dbReference>
<proteinExistence type="predicted"/>
<dbReference type="Proteomes" id="UP001501257">
    <property type="component" value="Unassembled WGS sequence"/>
</dbReference>
<evidence type="ECO:0000313" key="3">
    <source>
        <dbReference type="Proteomes" id="UP001501257"/>
    </source>
</evidence>
<name>A0ABP9TNW8_9MICC</name>
<keyword evidence="3" id="KW-1185">Reference proteome</keyword>
<feature type="domain" description="DUF6457" evidence="1">
    <location>
        <begin position="7"/>
        <end position="93"/>
    </location>
</feature>
<reference evidence="3" key="1">
    <citation type="journal article" date="2019" name="Int. J. Syst. Evol. Microbiol.">
        <title>The Global Catalogue of Microorganisms (GCM) 10K type strain sequencing project: providing services to taxonomists for standard genome sequencing and annotation.</title>
        <authorList>
            <consortium name="The Broad Institute Genomics Platform"/>
            <consortium name="The Broad Institute Genome Sequencing Center for Infectious Disease"/>
            <person name="Wu L."/>
            <person name="Ma J."/>
        </authorList>
    </citation>
    <scope>NUCLEOTIDE SEQUENCE [LARGE SCALE GENOMIC DNA]</scope>
    <source>
        <strain evidence="3">JCM 18952</strain>
    </source>
</reference>
<dbReference type="InterPro" id="IPR045598">
    <property type="entry name" value="DUF6457"/>
</dbReference>
<accession>A0ABP9TNW8</accession>
<dbReference type="RefSeq" id="WP_210101390.1">
    <property type="nucleotide sequence ID" value="NZ_BAABLK010000039.1"/>
</dbReference>
<comment type="caution">
    <text evidence="2">The sequence shown here is derived from an EMBL/GenBank/DDBJ whole genome shotgun (WGS) entry which is preliminary data.</text>
</comment>
<evidence type="ECO:0000313" key="2">
    <source>
        <dbReference type="EMBL" id="GAA5228484.1"/>
    </source>
</evidence>
<evidence type="ECO:0000259" key="1">
    <source>
        <dbReference type="Pfam" id="PF20058"/>
    </source>
</evidence>
<dbReference type="EMBL" id="BAABLK010000039">
    <property type="protein sequence ID" value="GAA5228484.1"/>
    <property type="molecule type" value="Genomic_DNA"/>
</dbReference>
<sequence>MTENNDEKRTLEYWSNRLTQALQILDLKEENDLILRLAQESSQSVSPSSGPISTFYAGYAAALAATSGHVDPQEAVKTAVGKVRKLCEEGSEAGKDSGGWAETGQ</sequence>